<evidence type="ECO:0000313" key="3">
    <source>
        <dbReference type="Proteomes" id="UP001183410"/>
    </source>
</evidence>
<evidence type="ECO:0000259" key="1">
    <source>
        <dbReference type="SMART" id="SM00421"/>
    </source>
</evidence>
<reference evidence="3" key="1">
    <citation type="submission" date="2023-07" db="EMBL/GenBank/DDBJ databases">
        <title>30 novel species of actinomycetes from the DSMZ collection.</title>
        <authorList>
            <person name="Nouioui I."/>
        </authorList>
    </citation>
    <scope>NUCLEOTIDE SEQUENCE [LARGE SCALE GENOMIC DNA]</scope>
    <source>
        <strain evidence="3">DSM 44915</strain>
    </source>
</reference>
<gene>
    <name evidence="2" type="ORF">RM844_13645</name>
</gene>
<dbReference type="Proteomes" id="UP001183410">
    <property type="component" value="Unassembled WGS sequence"/>
</dbReference>
<dbReference type="InterPro" id="IPR036388">
    <property type="entry name" value="WH-like_DNA-bd_sf"/>
</dbReference>
<sequence>MATAALPLIGLAPSVDERGEARREDTASALYRYAVARGELGPLDLAAAELGVPVGALLVAATRLVELRLLATDEDRLVPTSPEAATDLLVSPIERAIYRRRELADRLRDDLRAVTAPGPDAAGPSAPAGGGTLTGVAEIRGLFKTVAGTCWRELVVLRPGQVAEEVLDELLDPCFEVLDRAVPTRVLAPHRSRTGFAARARATRLASAGAELRTLSEVPRAAVVFDRSLAVLISLTEQGEPTAREVRDPDVVRFLLELFEQLWADATPFGADGPGYADAADDLRQSLARMMAQGLTDEVVARRLGMSVRTCRRHIAGLLRELDAVSRFQAGVRAAGRFPLGARSPAGDAG</sequence>
<proteinExistence type="predicted"/>
<dbReference type="Gene3D" id="1.10.10.10">
    <property type="entry name" value="Winged helix-like DNA-binding domain superfamily/Winged helix DNA-binding domain"/>
    <property type="match status" value="1"/>
</dbReference>
<dbReference type="InterPro" id="IPR051797">
    <property type="entry name" value="TrmB-like"/>
</dbReference>
<protein>
    <submittedName>
        <fullName evidence="2">Helix-turn-helix transcriptional regulator</fullName>
    </submittedName>
</protein>
<keyword evidence="3" id="KW-1185">Reference proteome</keyword>
<dbReference type="RefSeq" id="WP_311667388.1">
    <property type="nucleotide sequence ID" value="NZ_JAVREO010000007.1"/>
</dbReference>
<organism evidence="2 3">
    <name type="scientific">Streptomyces chisholmiae</name>
    <dbReference type="NCBI Taxonomy" id="3075540"/>
    <lineage>
        <taxon>Bacteria</taxon>
        <taxon>Bacillati</taxon>
        <taxon>Actinomycetota</taxon>
        <taxon>Actinomycetes</taxon>
        <taxon>Kitasatosporales</taxon>
        <taxon>Streptomycetaceae</taxon>
        <taxon>Streptomyces</taxon>
    </lineage>
</organism>
<name>A0ABU2JQS1_9ACTN</name>
<dbReference type="InterPro" id="IPR016032">
    <property type="entry name" value="Sig_transdc_resp-reg_C-effctor"/>
</dbReference>
<dbReference type="SUPFAM" id="SSF46894">
    <property type="entry name" value="C-terminal effector domain of the bipartite response regulators"/>
    <property type="match status" value="1"/>
</dbReference>
<dbReference type="PANTHER" id="PTHR34293">
    <property type="entry name" value="HTH-TYPE TRANSCRIPTIONAL REGULATOR TRMBL2"/>
    <property type="match status" value="1"/>
</dbReference>
<dbReference type="SMART" id="SM00421">
    <property type="entry name" value="HTH_LUXR"/>
    <property type="match status" value="1"/>
</dbReference>
<dbReference type="InterPro" id="IPR000792">
    <property type="entry name" value="Tscrpt_reg_LuxR_C"/>
</dbReference>
<dbReference type="PANTHER" id="PTHR34293:SF1">
    <property type="entry name" value="HTH-TYPE TRANSCRIPTIONAL REGULATOR TRMBL2"/>
    <property type="match status" value="1"/>
</dbReference>
<accession>A0ABU2JQS1</accession>
<comment type="caution">
    <text evidence="2">The sequence shown here is derived from an EMBL/GenBank/DDBJ whole genome shotgun (WGS) entry which is preliminary data.</text>
</comment>
<dbReference type="EMBL" id="JAVREO010000007">
    <property type="protein sequence ID" value="MDT0267329.1"/>
    <property type="molecule type" value="Genomic_DNA"/>
</dbReference>
<evidence type="ECO:0000313" key="2">
    <source>
        <dbReference type="EMBL" id="MDT0267329.1"/>
    </source>
</evidence>
<feature type="domain" description="HTH luxR-type" evidence="1">
    <location>
        <begin position="285"/>
        <end position="334"/>
    </location>
</feature>